<dbReference type="InterPro" id="IPR011701">
    <property type="entry name" value="MFS"/>
</dbReference>
<feature type="transmembrane region" description="Helical" evidence="6">
    <location>
        <begin position="373"/>
        <end position="395"/>
    </location>
</feature>
<comment type="subcellular location">
    <subcellularLocation>
        <location evidence="1">Membrane</location>
        <topology evidence="1">Multi-pass membrane protein</topology>
    </subcellularLocation>
</comment>
<dbReference type="PATRIC" id="fig|908627.4.peg.1144"/>
<dbReference type="CDD" id="cd17319">
    <property type="entry name" value="MFS_ExuT_GudP_like"/>
    <property type="match status" value="1"/>
</dbReference>
<dbReference type="EMBL" id="AEJF01000043">
    <property type="protein sequence ID" value="KLU27278.1"/>
    <property type="molecule type" value="Genomic_DNA"/>
</dbReference>
<feature type="transmembrane region" description="Helical" evidence="6">
    <location>
        <begin position="316"/>
        <end position="336"/>
    </location>
</feature>
<keyword evidence="4 6" id="KW-1133">Transmembrane helix</keyword>
<keyword evidence="5 6" id="KW-0472">Membrane</keyword>
<dbReference type="InterPro" id="IPR036259">
    <property type="entry name" value="MFS_trans_sf"/>
</dbReference>
<evidence type="ECO:0000256" key="6">
    <source>
        <dbReference type="SAM" id="Phobius"/>
    </source>
</evidence>
<feature type="transmembrane region" description="Helical" evidence="6">
    <location>
        <begin position="183"/>
        <end position="206"/>
    </location>
</feature>
<dbReference type="InterPro" id="IPR020846">
    <property type="entry name" value="MFS_dom"/>
</dbReference>
<sequence>MNTVAHANVSGSDEAVMQRVAWKILPFLMLLYFVAFVDRVNISFASLQMNADVGLSSVAYGIGASAFFVSYFLFEVPSNFALSKIGPRLWIARIMITWGLVSGAMMFVSGERSFYLLRFLLGMAEAGFFPGIVVYLSRWFTASYRGRVTSIFIVAIPLSGLIGGPISGLILDRMNGAAGLRGWQWMFLLEAIPAIALGVVCLWRLADHPAGVTWLSQDDKDRLEHLLDSERRALDSEVRYPLSAAFANPAVLLLAGTLFCIVFGTTGIAFFLPQIIKSFGYSNTAVGFLSAVPYLAGVIAMVAWARHSDTRRERVAHLFTATLFGSIGFVALGLLLPVHWAAMIGLCLAAMGVYASNALLWTLPSELMTGTKAAVAIGVINSLANLSGVIAPSLLGWSRQVSGGFAMPAWIFAGFLILGTVLAALFGRTSMFAASRRALLKAV</sequence>
<dbReference type="SUPFAM" id="SSF103473">
    <property type="entry name" value="MFS general substrate transporter"/>
    <property type="match status" value="1"/>
</dbReference>
<name>A0A0J1G502_9BURK</name>
<evidence type="ECO:0000256" key="2">
    <source>
        <dbReference type="ARBA" id="ARBA00022448"/>
    </source>
</evidence>
<evidence type="ECO:0000256" key="5">
    <source>
        <dbReference type="ARBA" id="ARBA00023136"/>
    </source>
</evidence>
<dbReference type="AlphaFoldDB" id="A0A0J1G502"/>
<evidence type="ECO:0000256" key="1">
    <source>
        <dbReference type="ARBA" id="ARBA00004141"/>
    </source>
</evidence>
<gene>
    <name evidence="8" type="ORF">EOS_05190</name>
</gene>
<feature type="transmembrane region" description="Helical" evidence="6">
    <location>
        <begin position="407"/>
        <end position="427"/>
    </location>
</feature>
<feature type="transmembrane region" description="Helical" evidence="6">
    <location>
        <begin position="284"/>
        <end position="304"/>
    </location>
</feature>
<reference evidence="8 9" key="1">
    <citation type="journal article" date="2015" name="Genome Announc.">
        <title>Draft Genome Sequence of Burkholderia sp. Strain PML1(12), an Ectomycorrhizosphere-Inhabiting Bacterium with Effective Mineral-Weathering Ability.</title>
        <authorList>
            <person name="Uroz S."/>
            <person name="Oger P."/>
        </authorList>
    </citation>
    <scope>NUCLEOTIDE SEQUENCE [LARGE SCALE GENOMIC DNA]</scope>
    <source>
        <strain evidence="9">PML1(12)</strain>
    </source>
</reference>
<dbReference type="PANTHER" id="PTHR43791:SF36">
    <property type="entry name" value="TRANSPORTER, PUTATIVE (AFU_ORTHOLOGUE AFUA_6G08340)-RELATED"/>
    <property type="match status" value="1"/>
</dbReference>
<dbReference type="GO" id="GO:0022857">
    <property type="term" value="F:transmembrane transporter activity"/>
    <property type="evidence" value="ECO:0007669"/>
    <property type="project" value="InterPro"/>
</dbReference>
<dbReference type="PANTHER" id="PTHR43791">
    <property type="entry name" value="PERMEASE-RELATED"/>
    <property type="match status" value="1"/>
</dbReference>
<evidence type="ECO:0000256" key="3">
    <source>
        <dbReference type="ARBA" id="ARBA00022692"/>
    </source>
</evidence>
<dbReference type="PROSITE" id="PS50850">
    <property type="entry name" value="MFS"/>
    <property type="match status" value="1"/>
</dbReference>
<evidence type="ECO:0000259" key="7">
    <source>
        <dbReference type="PROSITE" id="PS50850"/>
    </source>
</evidence>
<keyword evidence="2" id="KW-0813">Transport</keyword>
<feature type="transmembrane region" description="Helical" evidence="6">
    <location>
        <begin position="57"/>
        <end position="77"/>
    </location>
</feature>
<keyword evidence="3 6" id="KW-0812">Transmembrane</keyword>
<feature type="transmembrane region" description="Helical" evidence="6">
    <location>
        <begin position="89"/>
        <end position="109"/>
    </location>
</feature>
<comment type="caution">
    <text evidence="8">The sequence shown here is derived from an EMBL/GenBank/DDBJ whole genome shotgun (WGS) entry which is preliminary data.</text>
</comment>
<dbReference type="OrthoDB" id="5441967at2"/>
<evidence type="ECO:0000256" key="4">
    <source>
        <dbReference type="ARBA" id="ARBA00022989"/>
    </source>
</evidence>
<accession>A0A0J1G502</accession>
<feature type="domain" description="Major facilitator superfamily (MFS) profile" evidence="7">
    <location>
        <begin position="24"/>
        <end position="431"/>
    </location>
</feature>
<feature type="transmembrane region" description="Helical" evidence="6">
    <location>
        <begin position="342"/>
        <end position="361"/>
    </location>
</feature>
<feature type="transmembrane region" description="Helical" evidence="6">
    <location>
        <begin position="250"/>
        <end position="272"/>
    </location>
</feature>
<dbReference type="GO" id="GO:0016020">
    <property type="term" value="C:membrane"/>
    <property type="evidence" value="ECO:0007669"/>
    <property type="project" value="UniProtKB-SubCell"/>
</dbReference>
<dbReference type="Pfam" id="PF07690">
    <property type="entry name" value="MFS_1"/>
    <property type="match status" value="1"/>
</dbReference>
<evidence type="ECO:0000313" key="8">
    <source>
        <dbReference type="EMBL" id="KLU27278.1"/>
    </source>
</evidence>
<feature type="transmembrane region" description="Helical" evidence="6">
    <location>
        <begin position="20"/>
        <end position="37"/>
    </location>
</feature>
<feature type="transmembrane region" description="Helical" evidence="6">
    <location>
        <begin position="115"/>
        <end position="136"/>
    </location>
</feature>
<dbReference type="FunFam" id="1.20.1250.20:FF:000018">
    <property type="entry name" value="MFS transporter permease"/>
    <property type="match status" value="1"/>
</dbReference>
<organism evidence="8 9">
    <name type="scientific">Caballeronia mineralivorans PML1(12)</name>
    <dbReference type="NCBI Taxonomy" id="908627"/>
    <lineage>
        <taxon>Bacteria</taxon>
        <taxon>Pseudomonadati</taxon>
        <taxon>Pseudomonadota</taxon>
        <taxon>Betaproteobacteria</taxon>
        <taxon>Burkholderiales</taxon>
        <taxon>Burkholderiaceae</taxon>
        <taxon>Caballeronia</taxon>
    </lineage>
</organism>
<protein>
    <recommendedName>
        <fullName evidence="7">Major facilitator superfamily (MFS) profile domain-containing protein</fullName>
    </recommendedName>
</protein>
<dbReference type="Proteomes" id="UP000035963">
    <property type="component" value="Unassembled WGS sequence"/>
</dbReference>
<feature type="transmembrane region" description="Helical" evidence="6">
    <location>
        <begin position="148"/>
        <end position="171"/>
    </location>
</feature>
<dbReference type="Gene3D" id="1.20.1250.20">
    <property type="entry name" value="MFS general substrate transporter like domains"/>
    <property type="match status" value="2"/>
</dbReference>
<dbReference type="RefSeq" id="WP_047845536.1">
    <property type="nucleotide sequence ID" value="NZ_AEJF01000043.1"/>
</dbReference>
<proteinExistence type="predicted"/>
<keyword evidence="9" id="KW-1185">Reference proteome</keyword>
<evidence type="ECO:0000313" key="9">
    <source>
        <dbReference type="Proteomes" id="UP000035963"/>
    </source>
</evidence>
<dbReference type="PRINTS" id="PR01036">
    <property type="entry name" value="TCRTETB"/>
</dbReference>